<evidence type="ECO:0000256" key="9">
    <source>
        <dbReference type="ARBA" id="ARBA00022695"/>
    </source>
</evidence>
<evidence type="ECO:0000256" key="21">
    <source>
        <dbReference type="ARBA" id="ARBA00049244"/>
    </source>
</evidence>
<feature type="domain" description="Polymerase/histidinol phosphatase N-terminal" evidence="23">
    <location>
        <begin position="339"/>
        <end position="418"/>
    </location>
</feature>
<dbReference type="GO" id="GO:0004527">
    <property type="term" value="F:exonuclease activity"/>
    <property type="evidence" value="ECO:0007669"/>
    <property type="project" value="UniProtKB-KW"/>
</dbReference>
<organism evidence="25 26">
    <name type="scientific">Methylocystis hirsuta</name>
    <dbReference type="NCBI Taxonomy" id="369798"/>
    <lineage>
        <taxon>Bacteria</taxon>
        <taxon>Pseudomonadati</taxon>
        <taxon>Pseudomonadota</taxon>
        <taxon>Alphaproteobacteria</taxon>
        <taxon>Hyphomicrobiales</taxon>
        <taxon>Methylocystaceae</taxon>
        <taxon>Methylocystis</taxon>
    </lineage>
</organism>
<comment type="catalytic activity">
    <reaction evidence="19">
        <text>a 5'-end 2'-deoxyribose-2'-deoxyribonucleotide-DNA = (2E,4S)-4-hydroxypenten-2-al-5-phosphate + a 5'-end 5'-phospho-2'-deoxyribonucleoside-DNA + H(+)</text>
        <dbReference type="Rhea" id="RHEA:76255"/>
        <dbReference type="Rhea" id="RHEA-COMP:13180"/>
        <dbReference type="Rhea" id="RHEA-COMP:18657"/>
        <dbReference type="ChEBI" id="CHEBI:15378"/>
        <dbReference type="ChEBI" id="CHEBI:136412"/>
        <dbReference type="ChEBI" id="CHEBI:195194"/>
        <dbReference type="ChEBI" id="CHEBI:195195"/>
    </reaction>
</comment>
<dbReference type="PIRSF" id="PIRSF005047">
    <property type="entry name" value="UCP005047_YshC"/>
    <property type="match status" value="1"/>
</dbReference>
<evidence type="ECO:0000256" key="4">
    <source>
        <dbReference type="ARBA" id="ARBA00012720"/>
    </source>
</evidence>
<evidence type="ECO:0000256" key="3">
    <source>
        <dbReference type="ARBA" id="ARBA00012417"/>
    </source>
</evidence>
<feature type="domain" description="Helix-hairpin-helix DNA-binding motif class 1" evidence="22">
    <location>
        <begin position="129"/>
        <end position="148"/>
    </location>
</feature>
<dbReference type="GO" id="GO:0003887">
    <property type="term" value="F:DNA-directed DNA polymerase activity"/>
    <property type="evidence" value="ECO:0007669"/>
    <property type="project" value="UniProtKB-KW"/>
</dbReference>
<dbReference type="CDD" id="cd00141">
    <property type="entry name" value="NT_POLXc"/>
    <property type="match status" value="1"/>
</dbReference>
<dbReference type="InterPro" id="IPR002008">
    <property type="entry name" value="DNA_pol_X_beta-like"/>
</dbReference>
<sequence length="571" mass="62798">MPVHNAEIAAMFDQAAELLEIKGDNPFRTRAYRRAARVLESLPKSVAAMLRAGEDLAELPGIGEDLASKIATIVETGKFDLLESLKRELPGDLGEIAAIPGLGPKRVKLLIEKLGVRSIEDVRRAAKRGRLGELPGFGPKLQQNILAALAKPVAAKRFKLPFAEAEAGALIDWLSRGLDGGRVVAAGSFRRRRDTVGDLDILATTTRAAAVGDRLVEYEDVAKALAHGPTRTTVILRSGIQVDLRVVKEESCGAALMYFTGSKAHNIALRNLAVDRGWKLNEYGLFDEDSAIAGETEEGIYKKLGLQFVPPELREDRGEIALAQKNALPHLVQLSDIRGDLHVHSNWSDGNATIAEMTQAAKARGYAYMALTDHSRRVTIAHGLDRARLLRQIDEIDRLNAKLRGFTVLKGIEVDILADGSLDLPDEVLSRLDIVVAAVHYKFDLSRDEQTERIIRAMDNRHVSILAHPTGRLIEERAPYDIDMDRVMTAAKERGCCLELNAEPDRLDLTDVAAKAAKELGVQIAISTDAHSTAGLAYMRYGVDQARRGWLEPGDVINTRPLRYLKKLIRR</sequence>
<keyword evidence="8" id="KW-0808">Transferase</keyword>
<protein>
    <recommendedName>
        <fullName evidence="5">DNA polymerase beta</fullName>
        <ecNumber evidence="3">2.7.7.7</ecNumber>
        <ecNumber evidence="4">4.2.99.18</ecNumber>
    </recommendedName>
    <alternativeName>
        <fullName evidence="16">5'-deoxyribose-phosphate lyase</fullName>
    </alternativeName>
    <alternativeName>
        <fullName evidence="17">AP lyase</fullName>
    </alternativeName>
</protein>
<dbReference type="PANTHER" id="PTHR36928:SF1">
    <property type="entry name" value="PHOSPHATASE YCDX-RELATED"/>
    <property type="match status" value="1"/>
</dbReference>
<dbReference type="SMART" id="SM00483">
    <property type="entry name" value="POLXc"/>
    <property type="match status" value="1"/>
</dbReference>
<keyword evidence="26" id="KW-1185">Reference proteome</keyword>
<dbReference type="SMART" id="SM00481">
    <property type="entry name" value="POLIIIAc"/>
    <property type="match status" value="1"/>
</dbReference>
<dbReference type="RefSeq" id="WP_123178039.1">
    <property type="nucleotide sequence ID" value="NZ_QWDD01000004.1"/>
</dbReference>
<keyword evidence="25" id="KW-0269">Exonuclease</keyword>
<dbReference type="GO" id="GO:0140078">
    <property type="term" value="F:class I DNA-(apurinic or apyrimidinic site) endonuclease activity"/>
    <property type="evidence" value="ECO:0007669"/>
    <property type="project" value="UniProtKB-EC"/>
</dbReference>
<comment type="subcellular location">
    <subcellularLocation>
        <location evidence="2">Cytoplasm</location>
    </subcellularLocation>
</comment>
<dbReference type="InterPro" id="IPR004013">
    <property type="entry name" value="PHP_dom"/>
</dbReference>
<dbReference type="InterPro" id="IPR037160">
    <property type="entry name" value="DNA_Pol_thumb_sf"/>
</dbReference>
<dbReference type="InterPro" id="IPR027421">
    <property type="entry name" value="DNA_pol_lamdba_lyase_dom_sf"/>
</dbReference>
<comment type="catalytic activity">
    <reaction evidence="21">
        <text>DNA(n) + a 2'-deoxyribonucleoside 5'-triphosphate = DNA(n+1) + diphosphate</text>
        <dbReference type="Rhea" id="RHEA:22508"/>
        <dbReference type="Rhea" id="RHEA-COMP:17339"/>
        <dbReference type="Rhea" id="RHEA-COMP:17340"/>
        <dbReference type="ChEBI" id="CHEBI:33019"/>
        <dbReference type="ChEBI" id="CHEBI:61560"/>
        <dbReference type="ChEBI" id="CHEBI:173112"/>
        <dbReference type="EC" id="2.7.7.7"/>
    </reaction>
</comment>
<dbReference type="InterPro" id="IPR029398">
    <property type="entry name" value="PolB_thumb"/>
</dbReference>
<evidence type="ECO:0000256" key="14">
    <source>
        <dbReference type="ARBA" id="ARBA00023053"/>
    </source>
</evidence>
<dbReference type="Pfam" id="PF02811">
    <property type="entry name" value="PHP"/>
    <property type="match status" value="1"/>
</dbReference>
<feature type="domain" description="DNA-directed DNA polymerase X" evidence="24">
    <location>
        <begin position="3"/>
        <end position="315"/>
    </location>
</feature>
<dbReference type="InterPro" id="IPR003583">
    <property type="entry name" value="Hlx-hairpin-Hlx_DNA-bd_motif"/>
</dbReference>
<evidence type="ECO:0000256" key="16">
    <source>
        <dbReference type="ARBA" id="ARBA00035717"/>
    </source>
</evidence>
<evidence type="ECO:0000259" key="24">
    <source>
        <dbReference type="SMART" id="SM00483"/>
    </source>
</evidence>
<dbReference type="Gene3D" id="1.10.150.110">
    <property type="entry name" value="DNA polymerase beta, N-terminal domain-like"/>
    <property type="match status" value="1"/>
</dbReference>
<keyword evidence="15" id="KW-0234">DNA repair</keyword>
<dbReference type="NCBIfam" id="NF005928">
    <property type="entry name" value="PRK07945.1"/>
    <property type="match status" value="1"/>
</dbReference>
<evidence type="ECO:0000256" key="15">
    <source>
        <dbReference type="ARBA" id="ARBA00023204"/>
    </source>
</evidence>
<evidence type="ECO:0000256" key="10">
    <source>
        <dbReference type="ARBA" id="ARBA00022705"/>
    </source>
</evidence>
<keyword evidence="12" id="KW-0832">Ubl conjugation</keyword>
<dbReference type="Gene3D" id="3.30.460.10">
    <property type="entry name" value="Beta Polymerase, domain 2"/>
    <property type="match status" value="1"/>
</dbReference>
<dbReference type="Proteomes" id="UP000268623">
    <property type="component" value="Unassembled WGS sequence"/>
</dbReference>
<evidence type="ECO:0000256" key="19">
    <source>
        <dbReference type="ARBA" id="ARBA00044678"/>
    </source>
</evidence>
<dbReference type="Gene3D" id="3.30.210.10">
    <property type="entry name" value="DNA polymerase, thumb domain"/>
    <property type="match status" value="1"/>
</dbReference>
<dbReference type="OrthoDB" id="9804333at2"/>
<dbReference type="SUPFAM" id="SSF81301">
    <property type="entry name" value="Nucleotidyltransferase"/>
    <property type="match status" value="1"/>
</dbReference>
<keyword evidence="14" id="KW-0915">Sodium</keyword>
<dbReference type="InterPro" id="IPR022311">
    <property type="entry name" value="PolX-like"/>
</dbReference>
<evidence type="ECO:0000313" key="26">
    <source>
        <dbReference type="Proteomes" id="UP000268623"/>
    </source>
</evidence>
<evidence type="ECO:0000256" key="11">
    <source>
        <dbReference type="ARBA" id="ARBA00022763"/>
    </source>
</evidence>
<dbReference type="SUPFAM" id="SSF158702">
    <property type="entry name" value="Sec63 N-terminal domain-like"/>
    <property type="match status" value="1"/>
</dbReference>
<evidence type="ECO:0000256" key="18">
    <source>
        <dbReference type="ARBA" id="ARBA00044632"/>
    </source>
</evidence>
<dbReference type="InterPro" id="IPR002054">
    <property type="entry name" value="DNA-dir_DNA_pol_X"/>
</dbReference>
<evidence type="ECO:0000256" key="12">
    <source>
        <dbReference type="ARBA" id="ARBA00022843"/>
    </source>
</evidence>
<comment type="catalytic activity">
    <reaction evidence="18">
        <text>2'-deoxyribonucleotide-(2'-deoxyribose 5'-phosphate)-2'-deoxyribonucleotide-DNA = a 3'-end 2'-deoxyribonucleotide-(2,3-dehydro-2,3-deoxyribose 5'-phosphate)-DNA + a 5'-end 5'-phospho-2'-deoxyribonucleoside-DNA + H(+)</text>
        <dbReference type="Rhea" id="RHEA:66592"/>
        <dbReference type="Rhea" id="RHEA-COMP:13180"/>
        <dbReference type="Rhea" id="RHEA-COMP:16897"/>
        <dbReference type="Rhea" id="RHEA-COMP:17067"/>
        <dbReference type="ChEBI" id="CHEBI:15378"/>
        <dbReference type="ChEBI" id="CHEBI:136412"/>
        <dbReference type="ChEBI" id="CHEBI:157695"/>
        <dbReference type="ChEBI" id="CHEBI:167181"/>
        <dbReference type="EC" id="4.2.99.18"/>
    </reaction>
</comment>
<proteinExistence type="predicted"/>
<keyword evidence="13" id="KW-0239">DNA-directed DNA polymerase</keyword>
<dbReference type="NCBIfam" id="NF006375">
    <property type="entry name" value="PRK08609.1"/>
    <property type="match status" value="1"/>
</dbReference>
<name>A0A3M9XIP0_9HYPH</name>
<feature type="domain" description="Helix-hairpin-helix DNA-binding motif class 1" evidence="22">
    <location>
        <begin position="54"/>
        <end position="73"/>
    </location>
</feature>
<dbReference type="InterPro" id="IPR047967">
    <property type="entry name" value="PolX_PHP"/>
</dbReference>
<dbReference type="GO" id="GO:0005829">
    <property type="term" value="C:cytosol"/>
    <property type="evidence" value="ECO:0007669"/>
    <property type="project" value="TreeGrafter"/>
</dbReference>
<dbReference type="PANTHER" id="PTHR36928">
    <property type="entry name" value="PHOSPHATASE YCDX-RELATED"/>
    <property type="match status" value="1"/>
</dbReference>
<evidence type="ECO:0000256" key="5">
    <source>
        <dbReference type="ARBA" id="ARBA00020020"/>
    </source>
</evidence>
<dbReference type="Pfam" id="PF14716">
    <property type="entry name" value="HHH_8"/>
    <property type="match status" value="1"/>
</dbReference>
<dbReference type="GO" id="GO:0006281">
    <property type="term" value="P:DNA repair"/>
    <property type="evidence" value="ECO:0007669"/>
    <property type="project" value="UniProtKB-KW"/>
</dbReference>
<dbReference type="SUPFAM" id="SSF47802">
    <property type="entry name" value="DNA polymerase beta, N-terminal domain-like"/>
    <property type="match status" value="1"/>
</dbReference>
<dbReference type="FunFam" id="3.20.20.140:FF:000047">
    <property type="entry name" value="PHP domain-containing protein"/>
    <property type="match status" value="1"/>
</dbReference>
<keyword evidence="25" id="KW-0540">Nuclease</keyword>
<evidence type="ECO:0000259" key="23">
    <source>
        <dbReference type="SMART" id="SM00481"/>
    </source>
</evidence>
<comment type="function">
    <text evidence="20">Repair polymerase that plays a key role in base-excision repair. During this process, the damaged base is excised by specific DNA glycosylases, the DNA backbone is nicked at the abasic site by an apurinic/apyrimidic (AP) endonuclease, and POLB removes 5'-deoxyribose-phosphate from the preincised AP site acting as a 5'-deoxyribose-phosphate lyase (5'-dRP lyase); through its DNA polymerase activity, it adds one nucleotide to the 3' end of the arising single-nucleotide gap. Conducts 'gap-filling' DNA synthesis in a stepwise distributive fashion rather than in a processive fashion as for other DNA polymerases. It is also able to cleave sugar-phosphate bonds 3' to an intact AP site, acting as an AP lyase.</text>
</comment>
<dbReference type="EC" id="4.2.99.18" evidence="4"/>
<keyword evidence="9" id="KW-0548">Nucleotidyltransferase</keyword>
<evidence type="ECO:0000256" key="1">
    <source>
        <dbReference type="ARBA" id="ARBA00001946"/>
    </source>
</evidence>
<evidence type="ECO:0000256" key="7">
    <source>
        <dbReference type="ARBA" id="ARBA00022634"/>
    </source>
</evidence>
<comment type="cofactor">
    <cofactor evidence="1">
        <name>Mg(2+)</name>
        <dbReference type="ChEBI" id="CHEBI:18420"/>
    </cofactor>
</comment>
<feature type="domain" description="Helix-hairpin-helix DNA-binding motif class 1" evidence="22">
    <location>
        <begin position="94"/>
        <end position="113"/>
    </location>
</feature>
<dbReference type="InterPro" id="IPR010996">
    <property type="entry name" value="HHH_MUS81"/>
</dbReference>
<dbReference type="AlphaFoldDB" id="A0A3M9XIP0"/>
<evidence type="ECO:0000256" key="13">
    <source>
        <dbReference type="ARBA" id="ARBA00022932"/>
    </source>
</evidence>
<dbReference type="GO" id="GO:0042578">
    <property type="term" value="F:phosphoric ester hydrolase activity"/>
    <property type="evidence" value="ECO:0007669"/>
    <property type="project" value="TreeGrafter"/>
</dbReference>
<keyword evidence="10" id="KW-0235">DNA replication</keyword>
<dbReference type="GO" id="GO:0003677">
    <property type="term" value="F:DNA binding"/>
    <property type="evidence" value="ECO:0007669"/>
    <property type="project" value="InterPro"/>
</dbReference>
<dbReference type="Pfam" id="PF14520">
    <property type="entry name" value="HHH_5"/>
    <property type="match status" value="1"/>
</dbReference>
<dbReference type="InterPro" id="IPR003141">
    <property type="entry name" value="Pol/His_phosphatase_N"/>
</dbReference>
<dbReference type="EC" id="2.7.7.7" evidence="3"/>
<dbReference type="EMBL" id="QWDD01000004">
    <property type="protein sequence ID" value="RNJ47947.1"/>
    <property type="molecule type" value="Genomic_DNA"/>
</dbReference>
<keyword evidence="25" id="KW-0378">Hydrolase</keyword>
<keyword evidence="11" id="KW-0227">DNA damage</keyword>
<dbReference type="SMART" id="SM00278">
    <property type="entry name" value="HhH1"/>
    <property type="match status" value="3"/>
</dbReference>
<dbReference type="SUPFAM" id="SSF89550">
    <property type="entry name" value="PHP domain-like"/>
    <property type="match status" value="1"/>
</dbReference>
<dbReference type="PRINTS" id="PR00870">
    <property type="entry name" value="DNAPOLXBETA"/>
</dbReference>
<evidence type="ECO:0000256" key="8">
    <source>
        <dbReference type="ARBA" id="ARBA00022679"/>
    </source>
</evidence>
<evidence type="ECO:0000313" key="25">
    <source>
        <dbReference type="EMBL" id="RNJ47947.1"/>
    </source>
</evidence>
<evidence type="ECO:0000256" key="2">
    <source>
        <dbReference type="ARBA" id="ARBA00004496"/>
    </source>
</evidence>
<dbReference type="Gene3D" id="1.10.150.20">
    <property type="entry name" value="5' to 3' exonuclease, C-terminal subdomain"/>
    <property type="match status" value="1"/>
</dbReference>
<dbReference type="InterPro" id="IPR016195">
    <property type="entry name" value="Pol/histidinol_Pase-like"/>
</dbReference>
<keyword evidence="7" id="KW-0237">DNA synthesis</keyword>
<dbReference type="Pfam" id="PF14791">
    <property type="entry name" value="DNA_pol_B_thumb"/>
    <property type="match status" value="1"/>
</dbReference>
<keyword evidence="6" id="KW-0488">Methylation</keyword>
<evidence type="ECO:0000256" key="6">
    <source>
        <dbReference type="ARBA" id="ARBA00022481"/>
    </source>
</evidence>
<dbReference type="InterPro" id="IPR050243">
    <property type="entry name" value="PHP_phosphatase"/>
</dbReference>
<evidence type="ECO:0000259" key="22">
    <source>
        <dbReference type="SMART" id="SM00278"/>
    </source>
</evidence>
<evidence type="ECO:0000256" key="20">
    <source>
        <dbReference type="ARBA" id="ARBA00045548"/>
    </source>
</evidence>
<dbReference type="Gene3D" id="3.20.20.140">
    <property type="entry name" value="Metal-dependent hydrolases"/>
    <property type="match status" value="1"/>
</dbReference>
<comment type="caution">
    <text evidence="25">The sequence shown here is derived from an EMBL/GenBank/DDBJ whole genome shotgun (WGS) entry which is preliminary data.</text>
</comment>
<gene>
    <name evidence="25" type="primary">polX</name>
    <name evidence="25" type="ORF">D1O30_21125</name>
</gene>
<accession>A0A3M9XIP0</accession>
<reference evidence="25 26" key="1">
    <citation type="submission" date="2018-08" db="EMBL/GenBank/DDBJ databases">
        <title>Genome sequence of Methylocystis hirsuta CSC1, a methanotroph able to accumulate PHAs.</title>
        <authorList>
            <person name="Bordel S."/>
            <person name="Rodriguez E."/>
            <person name="Gancedo J."/>
            <person name="Munoz R."/>
        </authorList>
    </citation>
    <scope>NUCLEOTIDE SEQUENCE [LARGE SCALE GENOMIC DNA]</scope>
    <source>
        <strain evidence="25 26">CSC1</strain>
    </source>
</reference>
<dbReference type="InterPro" id="IPR043519">
    <property type="entry name" value="NT_sf"/>
</dbReference>
<dbReference type="GO" id="GO:0008270">
    <property type="term" value="F:zinc ion binding"/>
    <property type="evidence" value="ECO:0007669"/>
    <property type="project" value="TreeGrafter"/>
</dbReference>
<dbReference type="CDD" id="cd07436">
    <property type="entry name" value="PHP_PolX"/>
    <property type="match status" value="1"/>
</dbReference>
<evidence type="ECO:0000256" key="17">
    <source>
        <dbReference type="ARBA" id="ARBA00035726"/>
    </source>
</evidence>